<dbReference type="InterPro" id="IPR040372">
    <property type="entry name" value="YaeB-like"/>
</dbReference>
<protein>
    <recommendedName>
        <fullName evidence="3">TsaA-like domain-containing protein</fullName>
    </recommendedName>
</protein>
<keyword evidence="5" id="KW-1185">Reference proteome</keyword>
<evidence type="ECO:0000256" key="1">
    <source>
        <dbReference type="ARBA" id="ARBA00022691"/>
    </source>
</evidence>
<keyword evidence="1" id="KW-0949">S-adenosyl-L-methionine</keyword>
<accession>A0A250XN12</accession>
<comment type="similarity">
    <text evidence="2">Belongs to the tRNA methyltransferase O family.</text>
</comment>
<dbReference type="PROSITE" id="PS51668">
    <property type="entry name" value="TSAA_2"/>
    <property type="match status" value="1"/>
</dbReference>
<dbReference type="EMBL" id="BEGY01000119">
    <property type="protein sequence ID" value="GAX84200.1"/>
    <property type="molecule type" value="Genomic_DNA"/>
</dbReference>
<reference evidence="4 5" key="1">
    <citation type="submission" date="2017-08" db="EMBL/GenBank/DDBJ databases">
        <title>Acidophilic green algal genome provides insights into adaptation to an acidic environment.</title>
        <authorList>
            <person name="Hirooka S."/>
            <person name="Hirose Y."/>
            <person name="Kanesaki Y."/>
            <person name="Higuchi S."/>
            <person name="Fujiwara T."/>
            <person name="Onuma R."/>
            <person name="Era A."/>
            <person name="Ohbayashi R."/>
            <person name="Uzuka A."/>
            <person name="Nozaki H."/>
            <person name="Yoshikawa H."/>
            <person name="Miyagishima S.Y."/>
        </authorList>
    </citation>
    <scope>NUCLEOTIDE SEQUENCE [LARGE SCALE GENOMIC DNA]</scope>
    <source>
        <strain evidence="4 5">NIES-2499</strain>
    </source>
</reference>
<evidence type="ECO:0000313" key="5">
    <source>
        <dbReference type="Proteomes" id="UP000232323"/>
    </source>
</evidence>
<dbReference type="InterPro" id="IPR036414">
    <property type="entry name" value="YaeB_N_sf"/>
</dbReference>
<gene>
    <name evidence="4" type="ORF">CEUSTIGMA_g11623.t1</name>
</gene>
<comment type="caution">
    <text evidence="4">The sequence shown here is derived from an EMBL/GenBank/DDBJ whole genome shotgun (WGS) entry which is preliminary data.</text>
</comment>
<evidence type="ECO:0000313" key="4">
    <source>
        <dbReference type="EMBL" id="GAX84200.1"/>
    </source>
</evidence>
<dbReference type="InterPro" id="IPR023370">
    <property type="entry name" value="TrmO-like_N"/>
</dbReference>
<dbReference type="Gene3D" id="2.40.30.70">
    <property type="entry name" value="YaeB-like"/>
    <property type="match status" value="1"/>
</dbReference>
<sequence length="231" mass="25685">METSGNNRGIIERCAVSIATAWGFYLMAKFVNHRWHVLRLENEVQKFQSLLDHERSERRGERQGRVRAEQELHKLQYKLIADTSAPAPGSILEPHRAAAAGHSSEPADMNRGPLSPSALSYPFRPIGTAHSCFSQRNGTPRQPLLVPAARCRISLAPDIPPSSLSGLEEYSHVWIIYIFHENTDMVKIWQGDRSGVKAKVHVPRLNGGKRGVLATRSPHRPVPIGLSVAQV</sequence>
<evidence type="ECO:0000256" key="2">
    <source>
        <dbReference type="ARBA" id="ARBA00033753"/>
    </source>
</evidence>
<dbReference type="Proteomes" id="UP000232323">
    <property type="component" value="Unassembled WGS sequence"/>
</dbReference>
<dbReference type="InterPro" id="IPR036413">
    <property type="entry name" value="YaeB-like_sf"/>
</dbReference>
<dbReference type="PANTHER" id="PTHR12818:SF0">
    <property type="entry name" value="TRNA (ADENINE(37)-N6)-METHYLTRANSFERASE"/>
    <property type="match status" value="1"/>
</dbReference>
<dbReference type="STRING" id="1157962.A0A250XN12"/>
<name>A0A250XN12_9CHLO</name>
<dbReference type="AlphaFoldDB" id="A0A250XN12"/>
<feature type="domain" description="TsaA-like" evidence="3">
    <location>
        <begin position="123"/>
        <end position="231"/>
    </location>
</feature>
<proteinExistence type="inferred from homology"/>
<dbReference type="PANTHER" id="PTHR12818">
    <property type="entry name" value="TRNA (ADENINE(37)-N6)-METHYLTRANSFERASE"/>
    <property type="match status" value="1"/>
</dbReference>
<dbReference type="SUPFAM" id="SSF118196">
    <property type="entry name" value="YaeB-like"/>
    <property type="match status" value="1"/>
</dbReference>
<organism evidence="4 5">
    <name type="scientific">Chlamydomonas eustigma</name>
    <dbReference type="NCBI Taxonomy" id="1157962"/>
    <lineage>
        <taxon>Eukaryota</taxon>
        <taxon>Viridiplantae</taxon>
        <taxon>Chlorophyta</taxon>
        <taxon>core chlorophytes</taxon>
        <taxon>Chlorophyceae</taxon>
        <taxon>CS clade</taxon>
        <taxon>Chlamydomonadales</taxon>
        <taxon>Chlamydomonadaceae</taxon>
        <taxon>Chlamydomonas</taxon>
    </lineage>
</organism>
<dbReference type="Pfam" id="PF01980">
    <property type="entry name" value="TrmO_N"/>
    <property type="match status" value="1"/>
</dbReference>
<evidence type="ECO:0000259" key="3">
    <source>
        <dbReference type="PROSITE" id="PS51668"/>
    </source>
</evidence>
<dbReference type="OrthoDB" id="4882at2759"/>